<dbReference type="EnsemblMetazoa" id="XM_014384842.2">
    <property type="protein sequence ID" value="XP_014240328.1"/>
    <property type="gene ID" value="LOC106661445"/>
</dbReference>
<dbReference type="GeneID" id="106661445"/>
<name>A0A8I6TBC2_CIMLE</name>
<feature type="region of interest" description="Disordered" evidence="1">
    <location>
        <begin position="1"/>
        <end position="20"/>
    </location>
</feature>
<organism evidence="2 3">
    <name type="scientific">Cimex lectularius</name>
    <name type="common">Bed bug</name>
    <name type="synonym">Acanthia lectularia</name>
    <dbReference type="NCBI Taxonomy" id="79782"/>
    <lineage>
        <taxon>Eukaryota</taxon>
        <taxon>Metazoa</taxon>
        <taxon>Ecdysozoa</taxon>
        <taxon>Arthropoda</taxon>
        <taxon>Hexapoda</taxon>
        <taxon>Insecta</taxon>
        <taxon>Pterygota</taxon>
        <taxon>Neoptera</taxon>
        <taxon>Paraneoptera</taxon>
        <taxon>Hemiptera</taxon>
        <taxon>Heteroptera</taxon>
        <taxon>Panheteroptera</taxon>
        <taxon>Cimicomorpha</taxon>
        <taxon>Cimicidae</taxon>
        <taxon>Cimex</taxon>
    </lineage>
</organism>
<dbReference type="AlphaFoldDB" id="A0A8I6TBC2"/>
<feature type="region of interest" description="Disordered" evidence="1">
    <location>
        <begin position="66"/>
        <end position="118"/>
    </location>
</feature>
<evidence type="ECO:0000256" key="1">
    <source>
        <dbReference type="SAM" id="MobiDB-lite"/>
    </source>
</evidence>
<feature type="compositionally biased region" description="Acidic residues" evidence="1">
    <location>
        <begin position="66"/>
        <end position="83"/>
    </location>
</feature>
<feature type="compositionally biased region" description="Basic and acidic residues" evidence="1">
    <location>
        <begin position="84"/>
        <end position="96"/>
    </location>
</feature>
<accession>A0A8I6TBC2</accession>
<sequence>MHFAEVPIREISDFSDTPFSDMEYEEVDTTQTTHFSNMSINDSLTSVSLDLEETLTDIEDDFLLDDVSSDLEDNADFTDEDEDSSSKPEDKEESRNENIAASRSPTKGVKKCSPGRQK</sequence>
<reference evidence="2" key="1">
    <citation type="submission" date="2022-01" db="UniProtKB">
        <authorList>
            <consortium name="EnsemblMetazoa"/>
        </authorList>
    </citation>
    <scope>IDENTIFICATION</scope>
</reference>
<evidence type="ECO:0000313" key="3">
    <source>
        <dbReference type="Proteomes" id="UP000494040"/>
    </source>
</evidence>
<proteinExistence type="predicted"/>
<protein>
    <submittedName>
        <fullName evidence="2">Uncharacterized protein</fullName>
    </submittedName>
</protein>
<keyword evidence="3" id="KW-1185">Reference proteome</keyword>
<dbReference type="RefSeq" id="XP_014240328.1">
    <property type="nucleotide sequence ID" value="XM_014384842.2"/>
</dbReference>
<dbReference type="KEGG" id="clec:106661445"/>
<evidence type="ECO:0000313" key="2">
    <source>
        <dbReference type="EnsemblMetazoa" id="XP_014240328.1"/>
    </source>
</evidence>
<dbReference type="Proteomes" id="UP000494040">
    <property type="component" value="Unassembled WGS sequence"/>
</dbReference>